<evidence type="ECO:0000256" key="5">
    <source>
        <dbReference type="SAM" id="MobiDB-lite"/>
    </source>
</evidence>
<comment type="caution">
    <text evidence="8">The sequence shown here is derived from an EMBL/GenBank/DDBJ whole genome shotgun (WGS) entry which is preliminary data.</text>
</comment>
<dbReference type="Gene3D" id="3.40.190.10">
    <property type="entry name" value="Periplasmic binding protein-like II"/>
    <property type="match status" value="1"/>
</dbReference>
<dbReference type="InterPro" id="IPR039424">
    <property type="entry name" value="SBP_5"/>
</dbReference>
<dbReference type="CDD" id="cd00995">
    <property type="entry name" value="PBP2_NikA_DppA_OppA_like"/>
    <property type="match status" value="1"/>
</dbReference>
<comment type="similarity">
    <text evidence="2">Belongs to the bacterial solute-binding protein 5 family.</text>
</comment>
<protein>
    <submittedName>
        <fullName evidence="8">ABC transporter substrate-binding protein</fullName>
    </submittedName>
</protein>
<dbReference type="GO" id="GO:1904680">
    <property type="term" value="F:peptide transmembrane transporter activity"/>
    <property type="evidence" value="ECO:0007669"/>
    <property type="project" value="TreeGrafter"/>
</dbReference>
<feature type="chain" id="PRO_5037461549" evidence="6">
    <location>
        <begin position="40"/>
        <end position="541"/>
    </location>
</feature>
<evidence type="ECO:0000256" key="1">
    <source>
        <dbReference type="ARBA" id="ARBA00004196"/>
    </source>
</evidence>
<evidence type="ECO:0000256" key="2">
    <source>
        <dbReference type="ARBA" id="ARBA00005695"/>
    </source>
</evidence>
<dbReference type="RefSeq" id="WP_200314930.1">
    <property type="nucleotide sequence ID" value="NZ_JAENJH010000001.1"/>
</dbReference>
<keyword evidence="4 6" id="KW-0732">Signal</keyword>
<dbReference type="Pfam" id="PF00496">
    <property type="entry name" value="SBP_bac_5"/>
    <property type="match status" value="1"/>
</dbReference>
<proteinExistence type="inferred from homology"/>
<dbReference type="InterPro" id="IPR030678">
    <property type="entry name" value="Peptide/Ni-bd"/>
</dbReference>
<dbReference type="GO" id="GO:0030313">
    <property type="term" value="C:cell envelope"/>
    <property type="evidence" value="ECO:0007669"/>
    <property type="project" value="UniProtKB-SubCell"/>
</dbReference>
<dbReference type="AlphaFoldDB" id="A0A934V1M8"/>
<name>A0A934V1M8_9PSEU</name>
<dbReference type="Proteomes" id="UP000635245">
    <property type="component" value="Unassembled WGS sequence"/>
</dbReference>
<feature type="region of interest" description="Disordered" evidence="5">
    <location>
        <begin position="1"/>
        <end position="21"/>
    </location>
</feature>
<feature type="domain" description="Solute-binding protein family 5" evidence="7">
    <location>
        <begin position="95"/>
        <end position="440"/>
    </location>
</feature>
<evidence type="ECO:0000256" key="6">
    <source>
        <dbReference type="SAM" id="SignalP"/>
    </source>
</evidence>
<evidence type="ECO:0000313" key="8">
    <source>
        <dbReference type="EMBL" id="MBK1783536.1"/>
    </source>
</evidence>
<organism evidence="8 9">
    <name type="scientific">Prauserella cavernicola</name>
    <dbReference type="NCBI Taxonomy" id="2800127"/>
    <lineage>
        <taxon>Bacteria</taxon>
        <taxon>Bacillati</taxon>
        <taxon>Actinomycetota</taxon>
        <taxon>Actinomycetes</taxon>
        <taxon>Pseudonocardiales</taxon>
        <taxon>Pseudonocardiaceae</taxon>
        <taxon>Prauserella</taxon>
    </lineage>
</organism>
<feature type="signal peptide" evidence="6">
    <location>
        <begin position="1"/>
        <end position="39"/>
    </location>
</feature>
<keyword evidence="9" id="KW-1185">Reference proteome</keyword>
<dbReference type="GO" id="GO:0042597">
    <property type="term" value="C:periplasmic space"/>
    <property type="evidence" value="ECO:0007669"/>
    <property type="project" value="UniProtKB-ARBA"/>
</dbReference>
<reference evidence="8" key="1">
    <citation type="submission" date="2020-12" db="EMBL/GenBank/DDBJ databases">
        <title>Prauserella sp. ASG 168, a novel actinomycete isolated from cave rock.</title>
        <authorList>
            <person name="Suriyachadkun C."/>
        </authorList>
    </citation>
    <scope>NUCLEOTIDE SEQUENCE</scope>
    <source>
        <strain evidence="8">ASG 168</strain>
    </source>
</reference>
<sequence length="541" mass="57072">MTPPSSPPSVRLPGRGRRRRRGTRALAVVTAVVCGSALAACSTSTAGPAETGTVRTVLNSDPSSFDPAQAQGQQTFQVASLLYDTLLRRDSDARLVGGLATDWATESASEFTFTIRDDATCSDGTPITASVVADSLRRLADPATESTWKSLVFGLGDVDVAADDRASTVRISLSEPFTTLPQGLAIPQSGIVCPAGIADAEALEAGSVAGAFSGPYTVQEAQQGLNYTFALREDYAAWPEFSTPLTGEPPRRLEIGVSTDQSTVANQILAGDLDLGQFADPDAVKRFTAQPDLHQYQVISATAYVVFNQREGRPFAGRPDLRRAVAQAINQEAFNAIFTKRTADVLTSVTPASFRCTNTDRSLLPEHDPDAASELLSDVSGVQLIGNTANRQFSGGADYLFAALTEAGAEVNMSKVDNATFWSTIAEGGSDWDIVFLGDLNSVGAISASLDRVIGPSVEDGGRNYSASDNPEGEAALAEGLASTDPEAQCDAFDRAQRTLFERSDIVPLAGSPLTYVTGPDLTVSVFDDYVDLATMRVGAE</sequence>
<dbReference type="InterPro" id="IPR000914">
    <property type="entry name" value="SBP_5_dom"/>
</dbReference>
<dbReference type="GO" id="GO:0043190">
    <property type="term" value="C:ATP-binding cassette (ABC) transporter complex"/>
    <property type="evidence" value="ECO:0007669"/>
    <property type="project" value="InterPro"/>
</dbReference>
<dbReference type="EMBL" id="JAENJH010000001">
    <property type="protein sequence ID" value="MBK1783536.1"/>
    <property type="molecule type" value="Genomic_DNA"/>
</dbReference>
<comment type="subcellular location">
    <subcellularLocation>
        <location evidence="1">Cell envelope</location>
    </subcellularLocation>
</comment>
<keyword evidence="3" id="KW-0813">Transport</keyword>
<evidence type="ECO:0000313" key="9">
    <source>
        <dbReference type="Proteomes" id="UP000635245"/>
    </source>
</evidence>
<evidence type="ECO:0000256" key="3">
    <source>
        <dbReference type="ARBA" id="ARBA00022448"/>
    </source>
</evidence>
<dbReference type="PANTHER" id="PTHR30290:SF10">
    <property type="entry name" value="PERIPLASMIC OLIGOPEPTIDE-BINDING PROTEIN-RELATED"/>
    <property type="match status" value="1"/>
</dbReference>
<dbReference type="PIRSF" id="PIRSF002741">
    <property type="entry name" value="MppA"/>
    <property type="match status" value="1"/>
</dbReference>
<dbReference type="Gene3D" id="3.10.105.10">
    <property type="entry name" value="Dipeptide-binding Protein, Domain 3"/>
    <property type="match status" value="1"/>
</dbReference>
<dbReference type="SUPFAM" id="SSF53850">
    <property type="entry name" value="Periplasmic binding protein-like II"/>
    <property type="match status" value="1"/>
</dbReference>
<evidence type="ECO:0000256" key="4">
    <source>
        <dbReference type="ARBA" id="ARBA00022729"/>
    </source>
</evidence>
<evidence type="ECO:0000259" key="7">
    <source>
        <dbReference type="Pfam" id="PF00496"/>
    </source>
</evidence>
<dbReference type="PANTHER" id="PTHR30290">
    <property type="entry name" value="PERIPLASMIC BINDING COMPONENT OF ABC TRANSPORTER"/>
    <property type="match status" value="1"/>
</dbReference>
<accession>A0A934V1M8</accession>
<dbReference type="GO" id="GO:0015833">
    <property type="term" value="P:peptide transport"/>
    <property type="evidence" value="ECO:0007669"/>
    <property type="project" value="TreeGrafter"/>
</dbReference>
<gene>
    <name evidence="8" type="ORF">JHE00_04295</name>
</gene>